<proteinExistence type="inferred from homology"/>
<dbReference type="GO" id="GO:0045047">
    <property type="term" value="P:protein targeting to ER"/>
    <property type="evidence" value="ECO:0007669"/>
    <property type="project" value="TreeGrafter"/>
</dbReference>
<accession>A0A0H2RQJ2</accession>
<evidence type="ECO:0000256" key="1">
    <source>
        <dbReference type="ARBA" id="ARBA00004477"/>
    </source>
</evidence>
<dbReference type="STRING" id="27342.A0A0H2RQJ2"/>
<dbReference type="GO" id="GO:0005787">
    <property type="term" value="C:signal peptidase complex"/>
    <property type="evidence" value="ECO:0007669"/>
    <property type="project" value="InterPro"/>
</dbReference>
<dbReference type="PANTHER" id="PTHR13085">
    <property type="entry name" value="MICROSOMAL SIGNAL PEPTIDASE 25 KDA SUBUNIT"/>
    <property type="match status" value="1"/>
</dbReference>
<sequence>MEREVIKVNNMNMTELKNACDDAVKKLLSQPDLFIENHTHTDVKLALGWASVLIAGATALYGWKVEFEQSKPLVWTGVILYVILTSLSTLYSFFVEKNTVFVGKRKMLAKRIETERIIISSQTDFPSSAPAKGAAHEPPKYSVTLQYVRSSNSGKSLLAKSTVNSVKGYNEFFDEAGTMDQERFEKWLAGLVEKVVEGEE</sequence>
<feature type="transmembrane region" description="Helical" evidence="9">
    <location>
        <begin position="45"/>
        <end position="63"/>
    </location>
</feature>
<dbReference type="Proteomes" id="UP000053477">
    <property type="component" value="Unassembled WGS sequence"/>
</dbReference>
<keyword evidence="11" id="KW-1185">Reference proteome</keyword>
<keyword evidence="7 9" id="KW-0472">Membrane</keyword>
<dbReference type="PANTHER" id="PTHR13085:SF0">
    <property type="entry name" value="SIGNAL PEPTIDASE COMPLEX SUBUNIT 2"/>
    <property type="match status" value="1"/>
</dbReference>
<evidence type="ECO:0000256" key="6">
    <source>
        <dbReference type="ARBA" id="ARBA00022989"/>
    </source>
</evidence>
<evidence type="ECO:0000313" key="10">
    <source>
        <dbReference type="EMBL" id="KLO14129.1"/>
    </source>
</evidence>
<comment type="subcellular location">
    <subcellularLocation>
        <location evidence="1">Endoplasmic reticulum membrane</location>
        <topology evidence="1">Multi-pass membrane protein</topology>
    </subcellularLocation>
</comment>
<gene>
    <name evidence="10" type="ORF">SCHPADRAFT_826911</name>
</gene>
<dbReference type="EMBL" id="KQ085948">
    <property type="protein sequence ID" value="KLO14129.1"/>
    <property type="molecule type" value="Genomic_DNA"/>
</dbReference>
<protein>
    <recommendedName>
        <fullName evidence="3">Signal peptidase complex subunit 2</fullName>
    </recommendedName>
</protein>
<evidence type="ECO:0000256" key="8">
    <source>
        <dbReference type="ARBA" id="ARBA00045608"/>
    </source>
</evidence>
<evidence type="ECO:0000256" key="7">
    <source>
        <dbReference type="ARBA" id="ARBA00023136"/>
    </source>
</evidence>
<name>A0A0H2RQJ2_9AGAM</name>
<dbReference type="InParanoid" id="A0A0H2RQJ2"/>
<keyword evidence="4 9" id="KW-0812">Transmembrane</keyword>
<keyword evidence="6 9" id="KW-1133">Transmembrane helix</keyword>
<evidence type="ECO:0000256" key="9">
    <source>
        <dbReference type="SAM" id="Phobius"/>
    </source>
</evidence>
<feature type="transmembrane region" description="Helical" evidence="9">
    <location>
        <begin position="75"/>
        <end position="95"/>
    </location>
</feature>
<dbReference type="OrthoDB" id="29558at2759"/>
<comment type="similarity">
    <text evidence="2">Belongs to the SPCS2 family.</text>
</comment>
<dbReference type="AlphaFoldDB" id="A0A0H2RQJ2"/>
<dbReference type="Pfam" id="PF06703">
    <property type="entry name" value="SPC25"/>
    <property type="match status" value="1"/>
</dbReference>
<evidence type="ECO:0000256" key="5">
    <source>
        <dbReference type="ARBA" id="ARBA00022824"/>
    </source>
</evidence>
<comment type="function">
    <text evidence="8">Component of the signal peptidase complex (SPC) which catalyzes the cleavage of N-terminal signal sequences from nascent proteins as they are translocated into the lumen of the endoplasmic reticulum. Enhances the enzymatic activity of SPC and facilitates the interactions between different components of the translocation site.</text>
</comment>
<evidence type="ECO:0000313" key="11">
    <source>
        <dbReference type="Proteomes" id="UP000053477"/>
    </source>
</evidence>
<keyword evidence="5" id="KW-0256">Endoplasmic reticulum</keyword>
<evidence type="ECO:0000256" key="4">
    <source>
        <dbReference type="ARBA" id="ARBA00022692"/>
    </source>
</evidence>
<dbReference type="GO" id="GO:0006465">
    <property type="term" value="P:signal peptide processing"/>
    <property type="evidence" value="ECO:0007669"/>
    <property type="project" value="InterPro"/>
</dbReference>
<evidence type="ECO:0000256" key="3">
    <source>
        <dbReference type="ARBA" id="ARBA00017057"/>
    </source>
</evidence>
<evidence type="ECO:0000256" key="2">
    <source>
        <dbReference type="ARBA" id="ARBA00007324"/>
    </source>
</evidence>
<reference evidence="10 11" key="1">
    <citation type="submission" date="2015-04" db="EMBL/GenBank/DDBJ databases">
        <title>Complete genome sequence of Schizopora paradoxa KUC8140, a cosmopolitan wood degrader in East Asia.</title>
        <authorList>
            <consortium name="DOE Joint Genome Institute"/>
            <person name="Min B."/>
            <person name="Park H."/>
            <person name="Jang Y."/>
            <person name="Kim J.-J."/>
            <person name="Kim K.H."/>
            <person name="Pangilinan J."/>
            <person name="Lipzen A."/>
            <person name="Riley R."/>
            <person name="Grigoriev I.V."/>
            <person name="Spatafora J.W."/>
            <person name="Choi I.-G."/>
        </authorList>
    </citation>
    <scope>NUCLEOTIDE SEQUENCE [LARGE SCALE GENOMIC DNA]</scope>
    <source>
        <strain evidence="10 11">KUC8140</strain>
    </source>
</reference>
<dbReference type="InterPro" id="IPR009582">
    <property type="entry name" value="Spc2/SPCS2"/>
</dbReference>
<organism evidence="10 11">
    <name type="scientific">Schizopora paradoxa</name>
    <dbReference type="NCBI Taxonomy" id="27342"/>
    <lineage>
        <taxon>Eukaryota</taxon>
        <taxon>Fungi</taxon>
        <taxon>Dikarya</taxon>
        <taxon>Basidiomycota</taxon>
        <taxon>Agaricomycotina</taxon>
        <taxon>Agaricomycetes</taxon>
        <taxon>Hymenochaetales</taxon>
        <taxon>Schizoporaceae</taxon>
        <taxon>Schizopora</taxon>
    </lineage>
</organism>